<gene>
    <name evidence="1" type="ORF">Rsub_07566</name>
</gene>
<dbReference type="Gene3D" id="3.40.50.150">
    <property type="entry name" value="Vaccinia Virus protein VP39"/>
    <property type="match status" value="1"/>
</dbReference>
<dbReference type="InterPro" id="IPR029063">
    <property type="entry name" value="SAM-dependent_MTases_sf"/>
</dbReference>
<proteinExistence type="predicted"/>
<dbReference type="InParanoid" id="A0A2V0PD93"/>
<dbReference type="SUPFAM" id="SSF53335">
    <property type="entry name" value="S-adenosyl-L-methionine-dependent methyltransferases"/>
    <property type="match status" value="2"/>
</dbReference>
<protein>
    <submittedName>
        <fullName evidence="1">Diacylglyceryl-N,N,N-trimethylhomoserine synthesis</fullName>
    </submittedName>
</protein>
<dbReference type="Proteomes" id="UP000247498">
    <property type="component" value="Unassembled WGS sequence"/>
</dbReference>
<reference evidence="1 2" key="1">
    <citation type="journal article" date="2018" name="Sci. Rep.">
        <title>Raphidocelis subcapitata (=Pseudokirchneriella subcapitata) provides an insight into genome evolution and environmental adaptations in the Sphaeropleales.</title>
        <authorList>
            <person name="Suzuki S."/>
            <person name="Yamaguchi H."/>
            <person name="Nakajima N."/>
            <person name="Kawachi M."/>
        </authorList>
    </citation>
    <scope>NUCLEOTIDE SEQUENCE [LARGE SCALE GENOMIC DNA]</scope>
    <source>
        <strain evidence="1 2">NIES-35</strain>
    </source>
</reference>
<dbReference type="Pfam" id="PF11899">
    <property type="entry name" value="DUF3419"/>
    <property type="match status" value="1"/>
</dbReference>
<accession>A0A2V0PD93</accession>
<comment type="caution">
    <text evidence="1">The sequence shown here is derived from an EMBL/GenBank/DDBJ whole genome shotgun (WGS) entry which is preliminary data.</text>
</comment>
<dbReference type="STRING" id="307507.A0A2V0PD93"/>
<sequence>MGRGGEKVMPEVTLVRRNSWSFGKGLSDLKDDLSTLRHLWFSQLSKKKSEDHATRLEQFYGPQAAAYDKFRSNFLWGRRPMLAAAAARLRDRSDMVYVDLGGGTPPTPLPPPQKENIDMMSEYIPLDRFKAVYVVDLCHSLCEQAKAKVAAKGWTNVHVVEGDACAFTPPEGEATLVTFSYSLSMIPPFIDAIDNAVSWLAPDGLLAVSDFFVSARYDVPMRQMTWARRFFWRSVFDIDNIDIGPERRQYLETKLEGSIPYVPYLRAPFYVWIGRPWGDAAKQLVHEQRVEAPPLFPPTFLYTQSWEDPEPDMEVMDINPTDTVLTLTSGGCNALNLLLHGAGRVVSVDCNPAQSSLLELKRAAIRHLPYDDVWKMFGEGRHPDIERVFERQLAPFLSQKAIDFWSTRLWYFQKGLYYQGGMGKLCWVLQTLATAVGLGGAVRRLLGARDLEEQRRVWNGLALVRFVKHGPQLLVWLFGRLLALLLFNRLVLWFGGGVPCKQYKLIVDDGVPIEHYIGRTMDGVAENSHLATRNYAYFSCLTGTFTRDNCPSYLTPEGFARLQGGLIDRLTISSGFFQDELAARIYSCRKCPLRQRNAPKPARPPPDEDAAASLAAALARQVRPGGIVIWRSASLRPPYAKQIAAAGFDVRCLQRATDGYMDRINMYSSFYMAVRKDKRA</sequence>
<name>A0A2V0PD93_9CHLO</name>
<dbReference type="InterPro" id="IPR021829">
    <property type="entry name" value="DUF3419"/>
</dbReference>
<dbReference type="AlphaFoldDB" id="A0A2V0PD93"/>
<dbReference type="EMBL" id="BDRX01000059">
    <property type="protein sequence ID" value="GBF95065.1"/>
    <property type="molecule type" value="Genomic_DNA"/>
</dbReference>
<evidence type="ECO:0000313" key="1">
    <source>
        <dbReference type="EMBL" id="GBF95065.1"/>
    </source>
</evidence>
<keyword evidence="2" id="KW-1185">Reference proteome</keyword>
<dbReference type="PANTHER" id="PTHR47473">
    <property type="entry name" value="BTA1P"/>
    <property type="match status" value="1"/>
</dbReference>
<dbReference type="Pfam" id="PF13489">
    <property type="entry name" value="Methyltransf_23"/>
    <property type="match status" value="1"/>
</dbReference>
<evidence type="ECO:0000313" key="2">
    <source>
        <dbReference type="Proteomes" id="UP000247498"/>
    </source>
</evidence>
<organism evidence="1 2">
    <name type="scientific">Raphidocelis subcapitata</name>
    <dbReference type="NCBI Taxonomy" id="307507"/>
    <lineage>
        <taxon>Eukaryota</taxon>
        <taxon>Viridiplantae</taxon>
        <taxon>Chlorophyta</taxon>
        <taxon>core chlorophytes</taxon>
        <taxon>Chlorophyceae</taxon>
        <taxon>CS clade</taxon>
        <taxon>Sphaeropleales</taxon>
        <taxon>Selenastraceae</taxon>
        <taxon>Raphidocelis</taxon>
    </lineage>
</organism>
<dbReference type="CDD" id="cd02440">
    <property type="entry name" value="AdoMet_MTases"/>
    <property type="match status" value="1"/>
</dbReference>
<dbReference type="OrthoDB" id="10253390at2759"/>
<dbReference type="PANTHER" id="PTHR47473:SF1">
    <property type="entry name" value="METHYLTRANSFERASE DOMAIN-CONTAINING PROTEIN"/>
    <property type="match status" value="1"/>
</dbReference>